<dbReference type="PANTHER" id="PTHR30535">
    <property type="entry name" value="VITAMIN B12-BINDING PROTEIN"/>
    <property type="match status" value="1"/>
</dbReference>
<evidence type="ECO:0000313" key="2">
    <source>
        <dbReference type="EMBL" id="AAM05546.1"/>
    </source>
</evidence>
<reference evidence="2 3" key="1">
    <citation type="journal article" date="2002" name="Genome Res.">
        <title>The genome of Methanosarcina acetivorans reveals extensive metabolic and physiological diversity.</title>
        <authorList>
            <person name="Galagan J.E."/>
            <person name="Nusbaum C."/>
            <person name="Roy A."/>
            <person name="Endrizzi M.G."/>
            <person name="Macdonald P."/>
            <person name="FitzHugh W."/>
            <person name="Calvo S."/>
            <person name="Engels R."/>
            <person name="Smirnov S."/>
            <person name="Atnoor D."/>
            <person name="Brown A."/>
            <person name="Allen N."/>
            <person name="Naylor J."/>
            <person name="Stange-Thomann N."/>
            <person name="DeArellano K."/>
            <person name="Johnson R."/>
            <person name="Linton L."/>
            <person name="McEwan P."/>
            <person name="McKernan K."/>
            <person name="Talamas J."/>
            <person name="Tirrell A."/>
            <person name="Ye W."/>
            <person name="Zimmer A."/>
            <person name="Barber R.D."/>
            <person name="Cann I."/>
            <person name="Graham D.E."/>
            <person name="Grahame D.A."/>
            <person name="Guss A."/>
            <person name="Hedderich R."/>
            <person name="Ingram-Smith C."/>
            <person name="Kuettner C.H."/>
            <person name="Krzycki J.A."/>
            <person name="Leigh J.A."/>
            <person name="Li W."/>
            <person name="Liu J."/>
            <person name="Mukhopadhyay B."/>
            <person name="Reeve J.N."/>
            <person name="Smith K."/>
            <person name="Springer T.A."/>
            <person name="Umayam L.A."/>
            <person name="White O."/>
            <person name="White R.H."/>
            <person name="de Macario E.C."/>
            <person name="Ferry J.G."/>
            <person name="Jarrell K.F."/>
            <person name="Jing H."/>
            <person name="Macario A.J.L."/>
            <person name="Paulsen I."/>
            <person name="Pritchett M."/>
            <person name="Sowers K.R."/>
            <person name="Swanson R.V."/>
            <person name="Zinder S.H."/>
            <person name="Lander E."/>
            <person name="Metcalf W.W."/>
            <person name="Birren B."/>
        </authorList>
    </citation>
    <scope>NUCLEOTIDE SEQUENCE [LARGE SCALE GENOMIC DNA]</scope>
    <source>
        <strain evidence="3">ATCC 35395 / DSM 2834 / JCM 12185 / C2A</strain>
    </source>
</reference>
<dbReference type="Pfam" id="PF01497">
    <property type="entry name" value="Peripla_BP_2"/>
    <property type="match status" value="1"/>
</dbReference>
<name>Q8TNX9_METAC</name>
<dbReference type="AlphaFoldDB" id="Q8TNX9"/>
<dbReference type="InterPro" id="IPR050902">
    <property type="entry name" value="ABC_Transporter_SBP"/>
</dbReference>
<dbReference type="InterPro" id="IPR002491">
    <property type="entry name" value="ABC_transptr_periplasmic_BD"/>
</dbReference>
<accession>Q8TNX9</accession>
<organism evidence="2 3">
    <name type="scientific">Methanosarcina acetivorans (strain ATCC 35395 / DSM 2834 / JCM 12185 / C2A)</name>
    <dbReference type="NCBI Taxonomy" id="188937"/>
    <lineage>
        <taxon>Archaea</taxon>
        <taxon>Methanobacteriati</taxon>
        <taxon>Methanobacteriota</taxon>
        <taxon>Stenosarchaea group</taxon>
        <taxon>Methanomicrobia</taxon>
        <taxon>Methanosarcinales</taxon>
        <taxon>Methanosarcinaceae</taxon>
        <taxon>Methanosarcina</taxon>
    </lineage>
</organism>
<gene>
    <name evidence="2" type="primary">fecC</name>
    <name evidence="2" type="ordered locus">MA_2148</name>
</gene>
<dbReference type="EMBL" id="AE010299">
    <property type="protein sequence ID" value="AAM05546.1"/>
    <property type="molecule type" value="Genomic_DNA"/>
</dbReference>
<dbReference type="Gene3D" id="3.40.50.1980">
    <property type="entry name" value="Nitrogenase molybdenum iron protein domain"/>
    <property type="match status" value="2"/>
</dbReference>
<keyword evidence="3" id="KW-1185">Reference proteome</keyword>
<dbReference type="Proteomes" id="UP000002487">
    <property type="component" value="Chromosome"/>
</dbReference>
<evidence type="ECO:0000313" key="3">
    <source>
        <dbReference type="Proteomes" id="UP000002487"/>
    </source>
</evidence>
<feature type="domain" description="Fe/B12 periplasmic-binding" evidence="1">
    <location>
        <begin position="62"/>
        <end position="362"/>
    </location>
</feature>
<dbReference type="PhylomeDB" id="Q8TNX9"/>
<dbReference type="PANTHER" id="PTHR30535:SF34">
    <property type="entry name" value="MOLYBDATE-BINDING PROTEIN MOLA"/>
    <property type="match status" value="1"/>
</dbReference>
<dbReference type="EnsemblBacteria" id="AAM05546">
    <property type="protein sequence ID" value="AAM05546"/>
    <property type="gene ID" value="MA_2148"/>
</dbReference>
<dbReference type="HOGENOM" id="CLU_038034_5_0_2"/>
<dbReference type="CDD" id="cd01139">
    <property type="entry name" value="TroA_f"/>
    <property type="match status" value="1"/>
</dbReference>
<dbReference type="InParanoid" id="Q8TNX9"/>
<evidence type="ECO:0000259" key="1">
    <source>
        <dbReference type="PROSITE" id="PS50983"/>
    </source>
</evidence>
<dbReference type="KEGG" id="mac:MA_2148"/>
<dbReference type="SUPFAM" id="SSF53807">
    <property type="entry name" value="Helical backbone' metal receptor"/>
    <property type="match status" value="1"/>
</dbReference>
<sequence length="389" mass="43668">MIVVSMRYRFRTFTILAIILVIFTVFTVSGCVTKGGMDDQAKTITVTDMEGRSVTVKVPVERIVLMESSKTHELAAIDGAAIVDKIVGWDNDFKDNAGDGYVKFIERYPKLADVPNVGSLDDNTFSVEKVIALNPDVVIMHNWEFMWSGDATKEALVKLEQAGIPVIFVDFYMEPMTNSTKSMLLLGQILGKEQRAKDIVEFYNQHVEAVYSRLETSDGLKPGVYIETGYNGPETYGITEGDVGWGSIVKKAGGENIAEPLLGNTSKALSPEYLINQNPDIIILTGRNWSTPGSIRMGYTSTAADTKDTMDAYIARPGWNTINAVNTHQVYGIYHGYCFSIYNFVALEAFAKWFYPEEFKDLDPNTTIREYHEKFMPIEYSGTFMYRNY</sequence>
<protein>
    <submittedName>
        <fullName evidence="2">Fe(III) dicitrate ABC transporter, permease</fullName>
    </submittedName>
</protein>
<proteinExistence type="predicted"/>
<dbReference type="PROSITE" id="PS50983">
    <property type="entry name" value="FE_B12_PBP"/>
    <property type="match status" value="1"/>
</dbReference>
<dbReference type="STRING" id="188937.MA_2148"/>
<dbReference type="PROSITE" id="PS51257">
    <property type="entry name" value="PROKAR_LIPOPROTEIN"/>
    <property type="match status" value="1"/>
</dbReference>